<evidence type="ECO:0000313" key="8">
    <source>
        <dbReference type="EMBL" id="SDF58526.1"/>
    </source>
</evidence>
<keyword evidence="3" id="KW-1003">Cell membrane</keyword>
<feature type="transmembrane region" description="Helical" evidence="7">
    <location>
        <begin position="63"/>
        <end position="81"/>
    </location>
</feature>
<feature type="transmembrane region" description="Helical" evidence="7">
    <location>
        <begin position="337"/>
        <end position="362"/>
    </location>
</feature>
<accession>A0A1G7MA67</accession>
<dbReference type="Proteomes" id="UP000199245">
    <property type="component" value="Unassembled WGS sequence"/>
</dbReference>
<evidence type="ECO:0000256" key="4">
    <source>
        <dbReference type="ARBA" id="ARBA00022692"/>
    </source>
</evidence>
<evidence type="ECO:0000256" key="5">
    <source>
        <dbReference type="ARBA" id="ARBA00022989"/>
    </source>
</evidence>
<dbReference type="Pfam" id="PF13440">
    <property type="entry name" value="Polysacc_synt_3"/>
    <property type="match status" value="1"/>
</dbReference>
<dbReference type="PANTHER" id="PTHR30250:SF10">
    <property type="entry name" value="LIPOPOLYSACCHARIDE BIOSYNTHESIS PROTEIN WZXC"/>
    <property type="match status" value="1"/>
</dbReference>
<dbReference type="EMBL" id="FMZW01000062">
    <property type="protein sequence ID" value="SDF58526.1"/>
    <property type="molecule type" value="Genomic_DNA"/>
</dbReference>
<proteinExistence type="inferred from homology"/>
<dbReference type="AlphaFoldDB" id="A0A1G7MA67"/>
<evidence type="ECO:0000256" key="3">
    <source>
        <dbReference type="ARBA" id="ARBA00022475"/>
    </source>
</evidence>
<feature type="transmembrane region" description="Helical" evidence="7">
    <location>
        <begin position="93"/>
        <end position="115"/>
    </location>
</feature>
<comment type="similarity">
    <text evidence="2">Belongs to the polysaccharide synthase family.</text>
</comment>
<feature type="transmembrane region" description="Helical" evidence="7">
    <location>
        <begin position="369"/>
        <end position="389"/>
    </location>
</feature>
<dbReference type="GO" id="GO:0005886">
    <property type="term" value="C:plasma membrane"/>
    <property type="evidence" value="ECO:0007669"/>
    <property type="project" value="UniProtKB-SubCell"/>
</dbReference>
<feature type="transmembrane region" description="Helical" evidence="7">
    <location>
        <begin position="185"/>
        <end position="204"/>
    </location>
</feature>
<evidence type="ECO:0000256" key="2">
    <source>
        <dbReference type="ARBA" id="ARBA00007430"/>
    </source>
</evidence>
<keyword evidence="4 7" id="KW-0812">Transmembrane</keyword>
<evidence type="ECO:0000313" key="9">
    <source>
        <dbReference type="Proteomes" id="UP000199245"/>
    </source>
</evidence>
<feature type="transmembrane region" description="Helical" evidence="7">
    <location>
        <begin position="26"/>
        <end position="51"/>
    </location>
</feature>
<dbReference type="PANTHER" id="PTHR30250">
    <property type="entry name" value="PST FAMILY PREDICTED COLANIC ACID TRANSPORTER"/>
    <property type="match status" value="1"/>
</dbReference>
<evidence type="ECO:0000256" key="6">
    <source>
        <dbReference type="ARBA" id="ARBA00023136"/>
    </source>
</evidence>
<evidence type="ECO:0000256" key="7">
    <source>
        <dbReference type="SAM" id="Phobius"/>
    </source>
</evidence>
<reference evidence="8 9" key="1">
    <citation type="submission" date="2016-10" db="EMBL/GenBank/DDBJ databases">
        <authorList>
            <person name="de Groot N.N."/>
        </authorList>
    </citation>
    <scope>NUCLEOTIDE SEQUENCE [LARGE SCALE GENOMIC DNA]</scope>
    <source>
        <strain evidence="8 9">R5</strain>
    </source>
</reference>
<sequence>MRVLKRGSLATHMHIKSSSRLARSQFLRHMATIAGGSAAGQLIVLAATPFLSRIYSPAQFGEYAVFLAVCNVFVAVACLRYDAALNASADNQIVRVFIVACLAAAVTAALVLVLVSSKWGEELFRRAVGAQLNPSWIAAAALICGIYQATSTFAIRRGQFAWSSILRAGQPAMFSVAAITLPIGLVGSCLLGFLTALPVAAKFISGLRPADMRDVISEAWRLREFPLMSLPTSILDTVSLAIPIWYISSHYSPMDAGNYAQAQRLLAAPLMLFALAVGQVFMKRAGDIIRAGQSVRGFQRRVVISLAVATCVGLVCVGLFGSPALSLLLGSHWRTDTAFLLLVFAPVAVRCCVSPVTGIFILQRRLRICAIWQTFYFLVTSGLFWTFAGDVSLEHLLVVYVGSEFFCYVVYLHLADRVAL</sequence>
<organism evidence="8 9">
    <name type="scientific">Bradyrhizobium brasilense</name>
    <dbReference type="NCBI Taxonomy" id="1419277"/>
    <lineage>
        <taxon>Bacteria</taxon>
        <taxon>Pseudomonadati</taxon>
        <taxon>Pseudomonadota</taxon>
        <taxon>Alphaproteobacteria</taxon>
        <taxon>Hyphomicrobiales</taxon>
        <taxon>Nitrobacteraceae</taxon>
        <taxon>Bradyrhizobium</taxon>
    </lineage>
</organism>
<evidence type="ECO:0000256" key="1">
    <source>
        <dbReference type="ARBA" id="ARBA00004651"/>
    </source>
</evidence>
<feature type="transmembrane region" description="Helical" evidence="7">
    <location>
        <begin position="135"/>
        <end position="155"/>
    </location>
</feature>
<dbReference type="InterPro" id="IPR050833">
    <property type="entry name" value="Poly_Biosynth_Transport"/>
</dbReference>
<keyword evidence="5 7" id="KW-1133">Transmembrane helix</keyword>
<feature type="transmembrane region" description="Helical" evidence="7">
    <location>
        <begin position="302"/>
        <end position="325"/>
    </location>
</feature>
<comment type="subcellular location">
    <subcellularLocation>
        <location evidence="1">Cell membrane</location>
        <topology evidence="1">Multi-pass membrane protein</topology>
    </subcellularLocation>
</comment>
<feature type="transmembrane region" description="Helical" evidence="7">
    <location>
        <begin position="395"/>
        <end position="414"/>
    </location>
</feature>
<protein>
    <submittedName>
        <fullName evidence="8">Membrane protein involved in the export of O-antigen and teichoic acid</fullName>
    </submittedName>
</protein>
<name>A0A1G7MA67_9BRAD</name>
<feature type="transmembrane region" description="Helical" evidence="7">
    <location>
        <begin position="266"/>
        <end position="282"/>
    </location>
</feature>
<keyword evidence="6 7" id="KW-0472">Membrane</keyword>
<gene>
    <name evidence="8" type="ORF">SAMN05216337_106213</name>
</gene>